<dbReference type="eggNOG" id="ENOG502ZIUH">
    <property type="taxonomic scope" value="Bacteria"/>
</dbReference>
<organism evidence="1 2">
    <name type="scientific">Sporocytophaga myxococcoides</name>
    <dbReference type="NCBI Taxonomy" id="153721"/>
    <lineage>
        <taxon>Bacteria</taxon>
        <taxon>Pseudomonadati</taxon>
        <taxon>Bacteroidota</taxon>
        <taxon>Cytophagia</taxon>
        <taxon>Cytophagales</taxon>
        <taxon>Cytophagaceae</taxon>
        <taxon>Sporocytophaga</taxon>
    </lineage>
</organism>
<reference evidence="1 2" key="1">
    <citation type="submission" date="2014-09" db="EMBL/GenBank/DDBJ databases">
        <title>Sporocytophaga myxococcoides PG-01 genome sequencing.</title>
        <authorList>
            <person name="Liu L."/>
            <person name="Gao P.J."/>
            <person name="Chen G.J."/>
            <person name="Wang L.S."/>
        </authorList>
    </citation>
    <scope>NUCLEOTIDE SEQUENCE [LARGE SCALE GENOMIC DNA]</scope>
    <source>
        <strain evidence="1 2">PG-01</strain>
    </source>
</reference>
<comment type="caution">
    <text evidence="1">The sequence shown here is derived from an EMBL/GenBank/DDBJ whole genome shotgun (WGS) entry which is preliminary data.</text>
</comment>
<evidence type="ECO:0000313" key="1">
    <source>
        <dbReference type="EMBL" id="GAL87746.1"/>
    </source>
</evidence>
<keyword evidence="2" id="KW-1185">Reference proteome</keyword>
<dbReference type="AlphaFoldDB" id="A0A098LLA6"/>
<gene>
    <name evidence="1" type="ORF">MYP_4977</name>
</gene>
<dbReference type="STRING" id="153721.MYP_4977"/>
<evidence type="ECO:0000313" key="2">
    <source>
        <dbReference type="Proteomes" id="UP000030185"/>
    </source>
</evidence>
<accession>A0A098LLA6</accession>
<dbReference type="Proteomes" id="UP000030185">
    <property type="component" value="Unassembled WGS sequence"/>
</dbReference>
<dbReference type="EMBL" id="BBLT01000016">
    <property type="protein sequence ID" value="GAL87746.1"/>
    <property type="molecule type" value="Genomic_DNA"/>
</dbReference>
<name>A0A098LLA6_9BACT</name>
<dbReference type="RefSeq" id="WP_045469798.1">
    <property type="nucleotide sequence ID" value="NZ_BBLT01000016.1"/>
</dbReference>
<dbReference type="OrthoDB" id="1233889at2"/>
<protein>
    <submittedName>
        <fullName evidence="1">Ankyrin repeat-containing protein</fullName>
    </submittedName>
</protein>
<proteinExistence type="predicted"/>
<sequence length="209" mass="24440">MGSKKDSEKITLNSFRKEYIWGFTQGNPKRMSDDKNGFYKLIQPLTGNNGTITIGASFHPYQIINQSGDDIWETLYKVIEANKFCDYNHLIEEKYFFHMNTPGPQAFPIGNWEDQRLYTEINPEFSRFVPFLIPYLTYNTLEDPLWLEKLHMGIATVGNAQEFIESVNIASRFLMPEPTFFIGFGVFEKNNPSELIDHYVDFLERHLKK</sequence>